<evidence type="ECO:0000256" key="2">
    <source>
        <dbReference type="ARBA" id="ARBA00022670"/>
    </source>
</evidence>
<sequence length="127" mass="14456">DILYIFARKLWHLRPLLKEGAPKRRTDFNYASPDEFVTETLVALELDCEMKVRAADFLALCLGRQEWTVTLNLYDLSRGMATMLGPLLLAKEMEGVWHTGIVVFGKEYYFGGDIFYDTPAQTGFGVP</sequence>
<evidence type="ECO:0000256" key="3">
    <source>
        <dbReference type="ARBA" id="ARBA00022801"/>
    </source>
</evidence>
<dbReference type="InterPro" id="IPR008580">
    <property type="entry name" value="PPPDE_dom"/>
</dbReference>
<dbReference type="PROSITE" id="PS51858">
    <property type="entry name" value="PPPDE"/>
    <property type="match status" value="1"/>
</dbReference>
<protein>
    <recommendedName>
        <fullName evidence="4">PPPDE domain-containing protein</fullName>
    </recommendedName>
</protein>
<evidence type="ECO:0000256" key="1">
    <source>
        <dbReference type="ARBA" id="ARBA00008140"/>
    </source>
</evidence>
<comment type="similarity">
    <text evidence="1">Belongs to the DeSI family.</text>
</comment>
<dbReference type="GO" id="GO:0006508">
    <property type="term" value="P:proteolysis"/>
    <property type="evidence" value="ECO:0007669"/>
    <property type="project" value="UniProtKB-KW"/>
</dbReference>
<keyword evidence="2" id="KW-0645">Protease</keyword>
<organism evidence="5 6">
    <name type="scientific">Polarella glacialis</name>
    <name type="common">Dinoflagellate</name>
    <dbReference type="NCBI Taxonomy" id="89957"/>
    <lineage>
        <taxon>Eukaryota</taxon>
        <taxon>Sar</taxon>
        <taxon>Alveolata</taxon>
        <taxon>Dinophyceae</taxon>
        <taxon>Suessiales</taxon>
        <taxon>Suessiaceae</taxon>
        <taxon>Polarella</taxon>
    </lineage>
</organism>
<dbReference type="AlphaFoldDB" id="A0A813LQ34"/>
<reference evidence="5" key="1">
    <citation type="submission" date="2021-02" db="EMBL/GenBank/DDBJ databases">
        <authorList>
            <person name="Dougan E. K."/>
            <person name="Rhodes N."/>
            <person name="Thang M."/>
            <person name="Chan C."/>
        </authorList>
    </citation>
    <scope>NUCLEOTIDE SEQUENCE</scope>
</reference>
<evidence type="ECO:0000313" key="6">
    <source>
        <dbReference type="Proteomes" id="UP000626109"/>
    </source>
</evidence>
<dbReference type="Gene3D" id="3.90.1720.30">
    <property type="entry name" value="PPPDE domains"/>
    <property type="match status" value="1"/>
</dbReference>
<keyword evidence="3" id="KW-0378">Hydrolase</keyword>
<dbReference type="Proteomes" id="UP000626109">
    <property type="component" value="Unassembled WGS sequence"/>
</dbReference>
<dbReference type="Pfam" id="PF05903">
    <property type="entry name" value="Peptidase_C97"/>
    <property type="match status" value="1"/>
</dbReference>
<proteinExistence type="inferred from homology"/>
<feature type="non-terminal residue" evidence="5">
    <location>
        <position position="1"/>
    </location>
</feature>
<name>A0A813LQ34_POLGL</name>
<feature type="non-terminal residue" evidence="5">
    <location>
        <position position="127"/>
    </location>
</feature>
<feature type="domain" description="PPPDE" evidence="4">
    <location>
        <begin position="67"/>
        <end position="127"/>
    </location>
</feature>
<dbReference type="InterPro" id="IPR042266">
    <property type="entry name" value="PPPDE_sf"/>
</dbReference>
<evidence type="ECO:0000313" key="5">
    <source>
        <dbReference type="EMBL" id="CAE8735497.1"/>
    </source>
</evidence>
<dbReference type="EMBL" id="CAJNNW010036551">
    <property type="protein sequence ID" value="CAE8735497.1"/>
    <property type="molecule type" value="Genomic_DNA"/>
</dbReference>
<gene>
    <name evidence="5" type="ORF">PGLA2088_LOCUS47867</name>
</gene>
<dbReference type="GO" id="GO:0008233">
    <property type="term" value="F:peptidase activity"/>
    <property type="evidence" value="ECO:0007669"/>
    <property type="project" value="UniProtKB-KW"/>
</dbReference>
<evidence type="ECO:0000259" key="4">
    <source>
        <dbReference type="PROSITE" id="PS51858"/>
    </source>
</evidence>
<accession>A0A813LQ34</accession>
<comment type="caution">
    <text evidence="5">The sequence shown here is derived from an EMBL/GenBank/DDBJ whole genome shotgun (WGS) entry which is preliminary data.</text>
</comment>